<proteinExistence type="predicted"/>
<evidence type="ECO:0000256" key="5">
    <source>
        <dbReference type="PROSITE-ProRule" id="PRU00309"/>
    </source>
</evidence>
<sequence>MGARIVFLLSALVGFSRAAHAQFRKGEIRRRKEEEGAMTKHCRAPHCFNSAGQPRPDGQRLSFYKFPLHNPKRLRQWLSQMKQEKWIPTKHQHLCSEHFAPSCFEYRWGMRYLKPDAVPTIFQTSSGPLKRENSARPPCDVPSKKFILKSQGEESMPGLQNSSRQEPHALETTLAFAIDPGMGSTPVYVETQPSASDLGFSPLVGAVNLVPLVQIVEPLKAVTLAVASPAGAVPGQPLPEAVEQHVVDLVASLPPAQSTVGVSGPFCAKMVAATDQALVVNESEQGALIIENVSIEPFLEAGPSTAAVLSSLRESSAEMVAYFETIPNAPIAAAASSGVTPPETVLSSALSLPIVSTVPIVSNQASLTKKEEEEEEEEEELGELSSEESVEEQLEEHRYHKNQEGSTAELAEVVLSLQKKVKVLQQRHRRHCAKLEAMEGVVEQLKKENLVSEEKLKLLEMACLQSSAIIPESGGAVAIICQDNDQALVYAVPQLQDEGNETIIHVKEQ</sequence>
<feature type="chain" id="PRO_5032500793" description="THAP-type domain-containing protein" evidence="8">
    <location>
        <begin position="19"/>
        <end position="509"/>
    </location>
</feature>
<reference evidence="10" key="2">
    <citation type="submission" date="2025-08" db="UniProtKB">
        <authorList>
            <consortium name="Ensembl"/>
        </authorList>
    </citation>
    <scope>IDENTIFICATION</scope>
</reference>
<dbReference type="PANTHER" id="PTHR46927">
    <property type="entry name" value="AGAP005574-PA"/>
    <property type="match status" value="1"/>
</dbReference>
<evidence type="ECO:0000313" key="11">
    <source>
        <dbReference type="Proteomes" id="UP000001646"/>
    </source>
</evidence>
<accession>H9G6G7</accession>
<evidence type="ECO:0000259" key="9">
    <source>
        <dbReference type="PROSITE" id="PS50950"/>
    </source>
</evidence>
<keyword evidence="8" id="KW-0732">Signal</keyword>
<reference evidence="10" key="1">
    <citation type="submission" date="2009-12" db="EMBL/GenBank/DDBJ databases">
        <title>The Genome Sequence of Anolis carolinensis (Green Anole Lizard).</title>
        <authorList>
            <consortium name="The Genome Sequencing Platform"/>
            <person name="Di Palma F."/>
            <person name="Alfoldi J."/>
            <person name="Heiman D."/>
            <person name="Young S."/>
            <person name="Grabherr M."/>
            <person name="Johnson J."/>
            <person name="Lander E.S."/>
            <person name="Lindblad-Toh K."/>
        </authorList>
    </citation>
    <scope>NUCLEOTIDE SEQUENCE [LARGE SCALE GENOMIC DNA]</scope>
    <source>
        <strain evidence="10">JBL SC #1</strain>
    </source>
</reference>
<organism evidence="10 11">
    <name type="scientific">Anolis carolinensis</name>
    <name type="common">Green anole</name>
    <name type="synonym">American chameleon</name>
    <dbReference type="NCBI Taxonomy" id="28377"/>
    <lineage>
        <taxon>Eukaryota</taxon>
        <taxon>Metazoa</taxon>
        <taxon>Chordata</taxon>
        <taxon>Craniata</taxon>
        <taxon>Vertebrata</taxon>
        <taxon>Euteleostomi</taxon>
        <taxon>Lepidosauria</taxon>
        <taxon>Squamata</taxon>
        <taxon>Bifurcata</taxon>
        <taxon>Unidentata</taxon>
        <taxon>Episquamata</taxon>
        <taxon>Toxicofera</taxon>
        <taxon>Iguania</taxon>
        <taxon>Dactyloidae</taxon>
        <taxon>Anolis</taxon>
    </lineage>
</organism>
<evidence type="ECO:0000256" key="7">
    <source>
        <dbReference type="SAM" id="MobiDB-lite"/>
    </source>
</evidence>
<gene>
    <name evidence="10" type="primary">thap8</name>
</gene>
<dbReference type="eggNOG" id="ENOG502S78S">
    <property type="taxonomic scope" value="Eukaryota"/>
</dbReference>
<evidence type="ECO:0000256" key="6">
    <source>
        <dbReference type="SAM" id="Coils"/>
    </source>
</evidence>
<feature type="compositionally biased region" description="Acidic residues" evidence="7">
    <location>
        <begin position="372"/>
        <end position="394"/>
    </location>
</feature>
<dbReference type="HOGENOM" id="CLU_147579_2_0_1"/>
<dbReference type="InterPro" id="IPR006612">
    <property type="entry name" value="THAP_Znf"/>
</dbReference>
<keyword evidence="1" id="KW-0479">Metal-binding</keyword>
<dbReference type="InterPro" id="IPR052224">
    <property type="entry name" value="THAP_domain_protein"/>
</dbReference>
<dbReference type="AlphaFoldDB" id="H9G6G7"/>
<evidence type="ECO:0000313" key="10">
    <source>
        <dbReference type="Ensembl" id="ENSACAP00000002535.2"/>
    </source>
</evidence>
<dbReference type="InParanoid" id="H9G6G7"/>
<dbReference type="PROSITE" id="PS50950">
    <property type="entry name" value="ZF_THAP"/>
    <property type="match status" value="1"/>
</dbReference>
<feature type="domain" description="THAP-type" evidence="9">
    <location>
        <begin position="38"/>
        <end position="122"/>
    </location>
</feature>
<evidence type="ECO:0000256" key="4">
    <source>
        <dbReference type="ARBA" id="ARBA00023125"/>
    </source>
</evidence>
<feature type="signal peptide" evidence="8">
    <location>
        <begin position="1"/>
        <end position="18"/>
    </location>
</feature>
<evidence type="ECO:0000256" key="8">
    <source>
        <dbReference type="SAM" id="SignalP"/>
    </source>
</evidence>
<feature type="region of interest" description="Disordered" evidence="7">
    <location>
        <begin position="364"/>
        <end position="405"/>
    </location>
</feature>
<dbReference type="GO" id="GO:0008270">
    <property type="term" value="F:zinc ion binding"/>
    <property type="evidence" value="ECO:0007669"/>
    <property type="project" value="UniProtKB-KW"/>
</dbReference>
<dbReference type="Proteomes" id="UP000001646">
    <property type="component" value="Unplaced"/>
</dbReference>
<keyword evidence="4 5" id="KW-0238">DNA-binding</keyword>
<dbReference type="GO" id="GO:0003677">
    <property type="term" value="F:DNA binding"/>
    <property type="evidence" value="ECO:0007669"/>
    <property type="project" value="UniProtKB-UniRule"/>
</dbReference>
<reference evidence="10" key="3">
    <citation type="submission" date="2025-09" db="UniProtKB">
        <authorList>
            <consortium name="Ensembl"/>
        </authorList>
    </citation>
    <scope>IDENTIFICATION</scope>
</reference>
<dbReference type="PANTHER" id="PTHR46927:SF2">
    <property type="entry name" value="THAP DOMAIN-CONTAINING PROTEIN 8"/>
    <property type="match status" value="1"/>
</dbReference>
<dbReference type="Bgee" id="ENSACAG00000002645">
    <property type="expression patterns" value="Expressed in lung and 11 other cell types or tissues"/>
</dbReference>
<keyword evidence="3" id="KW-0862">Zinc</keyword>
<dbReference type="SMART" id="SM00692">
    <property type="entry name" value="DM3"/>
    <property type="match status" value="1"/>
</dbReference>
<evidence type="ECO:0000256" key="3">
    <source>
        <dbReference type="ARBA" id="ARBA00022833"/>
    </source>
</evidence>
<dbReference type="GeneTree" id="ENSGT00940000163335"/>
<name>H9G6G7_ANOCA</name>
<evidence type="ECO:0000256" key="1">
    <source>
        <dbReference type="ARBA" id="ARBA00022723"/>
    </source>
</evidence>
<keyword evidence="2 5" id="KW-0863">Zinc-finger</keyword>
<feature type="coiled-coil region" evidence="6">
    <location>
        <begin position="428"/>
        <end position="462"/>
    </location>
</feature>
<dbReference type="Ensembl" id="ENSACAT00000002600.3">
    <property type="protein sequence ID" value="ENSACAP00000002535.2"/>
    <property type="gene ID" value="ENSACAG00000002645.3"/>
</dbReference>
<keyword evidence="11" id="KW-1185">Reference proteome</keyword>
<dbReference type="SMART" id="SM00980">
    <property type="entry name" value="THAP"/>
    <property type="match status" value="1"/>
</dbReference>
<dbReference type="SUPFAM" id="SSF57716">
    <property type="entry name" value="Glucocorticoid receptor-like (DNA-binding domain)"/>
    <property type="match status" value="1"/>
</dbReference>
<keyword evidence="6" id="KW-0175">Coiled coil</keyword>
<protein>
    <recommendedName>
        <fullName evidence="9">THAP-type domain-containing protein</fullName>
    </recommendedName>
</protein>
<dbReference type="Pfam" id="PF05485">
    <property type="entry name" value="THAP"/>
    <property type="match status" value="1"/>
</dbReference>
<evidence type="ECO:0000256" key="2">
    <source>
        <dbReference type="ARBA" id="ARBA00022771"/>
    </source>
</evidence>